<reference evidence="4 5" key="1">
    <citation type="submission" date="2014-04" db="EMBL/GenBank/DDBJ databases">
        <title>Evolutionary Origins and Diversification of the Mycorrhizal Mutualists.</title>
        <authorList>
            <consortium name="DOE Joint Genome Institute"/>
            <consortium name="Mycorrhizal Genomics Consortium"/>
            <person name="Kohler A."/>
            <person name="Kuo A."/>
            <person name="Nagy L.G."/>
            <person name="Floudas D."/>
            <person name="Copeland A."/>
            <person name="Barry K.W."/>
            <person name="Cichocki N."/>
            <person name="Veneault-Fourrey C."/>
            <person name="LaButti K."/>
            <person name="Lindquist E.A."/>
            <person name="Lipzen A."/>
            <person name="Lundell T."/>
            <person name="Morin E."/>
            <person name="Murat C."/>
            <person name="Riley R."/>
            <person name="Ohm R."/>
            <person name="Sun H."/>
            <person name="Tunlid A."/>
            <person name="Henrissat B."/>
            <person name="Grigoriev I.V."/>
            <person name="Hibbett D.S."/>
            <person name="Martin F."/>
        </authorList>
    </citation>
    <scope>NUCLEOTIDE SEQUENCE [LARGE SCALE GENOMIC DNA]</scope>
    <source>
        <strain evidence="4 5">FD-317 M1</strain>
    </source>
</reference>
<dbReference type="OrthoDB" id="1667110at2759"/>
<evidence type="ECO:0000313" key="5">
    <source>
        <dbReference type="Proteomes" id="UP000053593"/>
    </source>
</evidence>
<dbReference type="EMBL" id="KN834766">
    <property type="protein sequence ID" value="KIK62712.1"/>
    <property type="molecule type" value="Genomic_DNA"/>
</dbReference>
<accession>A0A0D0CTF4</accession>
<name>A0A0D0CTF4_9AGAR</name>
<evidence type="ECO:0000313" key="4">
    <source>
        <dbReference type="EMBL" id="KIK62712.1"/>
    </source>
</evidence>
<dbReference type="GO" id="GO:0031490">
    <property type="term" value="F:chromatin DNA binding"/>
    <property type="evidence" value="ECO:0007669"/>
    <property type="project" value="TreeGrafter"/>
</dbReference>
<comment type="subcellular location">
    <subcellularLocation>
        <location evidence="1">Nucleus</location>
    </subcellularLocation>
</comment>
<gene>
    <name evidence="4" type="ORF">GYMLUDRAFT_144430</name>
</gene>
<feature type="non-terminal residue" evidence="4">
    <location>
        <position position="188"/>
    </location>
</feature>
<dbReference type="GO" id="GO:0003712">
    <property type="term" value="F:transcription coregulator activity"/>
    <property type="evidence" value="ECO:0007669"/>
    <property type="project" value="TreeGrafter"/>
</dbReference>
<keyword evidence="3" id="KW-0539">Nucleus</keyword>
<keyword evidence="5" id="KW-1185">Reference proteome</keyword>
<sequence>FESLWTVGEPILIECSPDRAFKMDWSPTAFRQSHGQLDVDVYDSQTFAEREYTLDGFLKNFGQYENRSKEESWQANTEVWRVKEQFAAHSADFVSALPLPMYLCPRGPLHLLEHYPSWMEPPDVYNPIMQFAKASNERSGTRGAARLVWAGCDTVDMMTYAAPAPNGDPGSAIWDIFRGEDSEKARLF</sequence>
<protein>
    <submittedName>
        <fullName evidence="4">Uncharacterized protein</fullName>
    </submittedName>
</protein>
<dbReference type="GO" id="GO:0046872">
    <property type="term" value="F:metal ion binding"/>
    <property type="evidence" value="ECO:0007669"/>
    <property type="project" value="UniProtKB-KW"/>
</dbReference>
<dbReference type="Proteomes" id="UP000053593">
    <property type="component" value="Unassembled WGS sequence"/>
</dbReference>
<feature type="non-terminal residue" evidence="4">
    <location>
        <position position="1"/>
    </location>
</feature>
<proteinExistence type="predicted"/>
<dbReference type="PANTHER" id="PTHR12549">
    <property type="entry name" value="JMJC DOMAIN-CONTAINING HISTONE DEMETHYLATION PROTEIN"/>
    <property type="match status" value="1"/>
</dbReference>
<dbReference type="GO" id="GO:0006357">
    <property type="term" value="P:regulation of transcription by RNA polymerase II"/>
    <property type="evidence" value="ECO:0007669"/>
    <property type="project" value="TreeGrafter"/>
</dbReference>
<evidence type="ECO:0000256" key="3">
    <source>
        <dbReference type="ARBA" id="ARBA00023242"/>
    </source>
</evidence>
<dbReference type="HOGENOM" id="CLU_067901_1_0_1"/>
<dbReference type="GO" id="GO:0032454">
    <property type="term" value="F:histone H3K9 demethylase activity"/>
    <property type="evidence" value="ECO:0007669"/>
    <property type="project" value="InterPro"/>
</dbReference>
<keyword evidence="2" id="KW-0479">Metal-binding</keyword>
<evidence type="ECO:0000256" key="1">
    <source>
        <dbReference type="ARBA" id="ARBA00004123"/>
    </source>
</evidence>
<dbReference type="Gene3D" id="2.60.120.650">
    <property type="entry name" value="Cupin"/>
    <property type="match status" value="1"/>
</dbReference>
<evidence type="ECO:0000256" key="2">
    <source>
        <dbReference type="ARBA" id="ARBA00022723"/>
    </source>
</evidence>
<dbReference type="PANTHER" id="PTHR12549:SF38">
    <property type="entry name" value="JMJC DOMAIN-CONTAINING HISTONE DEMETHYLASE 2, ISOFORM A"/>
    <property type="match status" value="1"/>
</dbReference>
<dbReference type="GO" id="GO:0000118">
    <property type="term" value="C:histone deacetylase complex"/>
    <property type="evidence" value="ECO:0007669"/>
    <property type="project" value="TreeGrafter"/>
</dbReference>
<dbReference type="InterPro" id="IPR045109">
    <property type="entry name" value="LSDs-like"/>
</dbReference>
<dbReference type="GO" id="GO:0000785">
    <property type="term" value="C:chromatin"/>
    <property type="evidence" value="ECO:0007669"/>
    <property type="project" value="TreeGrafter"/>
</dbReference>
<organism evidence="4 5">
    <name type="scientific">Collybiopsis luxurians FD-317 M1</name>
    <dbReference type="NCBI Taxonomy" id="944289"/>
    <lineage>
        <taxon>Eukaryota</taxon>
        <taxon>Fungi</taxon>
        <taxon>Dikarya</taxon>
        <taxon>Basidiomycota</taxon>
        <taxon>Agaricomycotina</taxon>
        <taxon>Agaricomycetes</taxon>
        <taxon>Agaricomycetidae</taxon>
        <taxon>Agaricales</taxon>
        <taxon>Marasmiineae</taxon>
        <taxon>Omphalotaceae</taxon>
        <taxon>Collybiopsis</taxon>
        <taxon>Collybiopsis luxurians</taxon>
    </lineage>
</organism>
<dbReference type="AlphaFoldDB" id="A0A0D0CTF4"/>